<evidence type="ECO:0000313" key="2">
    <source>
        <dbReference type="Proteomes" id="UP000697127"/>
    </source>
</evidence>
<dbReference type="EMBL" id="PUHW01000193">
    <property type="protein sequence ID" value="KAG0688001.1"/>
    <property type="molecule type" value="Genomic_DNA"/>
</dbReference>
<comment type="caution">
    <text evidence="1">The sequence shown here is derived from an EMBL/GenBank/DDBJ whole genome shotgun (WGS) entry which is preliminary data.</text>
</comment>
<organism evidence="1 2">
    <name type="scientific">Pichia californica</name>
    <dbReference type="NCBI Taxonomy" id="460514"/>
    <lineage>
        <taxon>Eukaryota</taxon>
        <taxon>Fungi</taxon>
        <taxon>Dikarya</taxon>
        <taxon>Ascomycota</taxon>
        <taxon>Saccharomycotina</taxon>
        <taxon>Pichiomycetes</taxon>
        <taxon>Pichiales</taxon>
        <taxon>Pichiaceae</taxon>
        <taxon>Pichia</taxon>
    </lineage>
</organism>
<dbReference type="AlphaFoldDB" id="A0A9P6WJB7"/>
<keyword evidence="2" id="KW-1185">Reference proteome</keyword>
<gene>
    <name evidence="1" type="ORF">C6P40_001540</name>
</gene>
<protein>
    <submittedName>
        <fullName evidence="1">Uncharacterized protein</fullName>
    </submittedName>
</protein>
<accession>A0A9P6WJB7</accession>
<dbReference type="Proteomes" id="UP000697127">
    <property type="component" value="Unassembled WGS sequence"/>
</dbReference>
<evidence type="ECO:0000313" key="1">
    <source>
        <dbReference type="EMBL" id="KAG0688001.1"/>
    </source>
</evidence>
<proteinExistence type="predicted"/>
<dbReference type="OrthoDB" id="4010849at2759"/>
<reference evidence="1" key="1">
    <citation type="submission" date="2020-11" db="EMBL/GenBank/DDBJ databases">
        <title>Kefir isolates.</title>
        <authorList>
            <person name="Marcisauskas S."/>
            <person name="Kim Y."/>
            <person name="Blasche S."/>
        </authorList>
    </citation>
    <scope>NUCLEOTIDE SEQUENCE</scope>
    <source>
        <strain evidence="1">Olga-1</strain>
    </source>
</reference>
<sequence>MTNTSKIIPKNKTNSKIFTKSQKEKIIRRFKNEMIQKEKDFQTSVDNEVKMLRLKFNNRLNKILRKFWDVKIEDILNVEREIKDDTRLTLFHVIKQLEALKKSRQTNIE</sequence>
<name>A0A9P6WJB7_9ASCO</name>